<dbReference type="EMBL" id="UOFU01000346">
    <property type="protein sequence ID" value="VAX03701.1"/>
    <property type="molecule type" value="Genomic_DNA"/>
</dbReference>
<dbReference type="GO" id="GO:0005737">
    <property type="term" value="C:cytoplasm"/>
    <property type="evidence" value="ECO:0007669"/>
    <property type="project" value="TreeGrafter"/>
</dbReference>
<dbReference type="PANTHER" id="PTHR21240">
    <property type="entry name" value="2-AMINO-3-CARBOXYLMUCONATE-6-SEMIALDEHYDE DECARBOXYLASE"/>
    <property type="match status" value="1"/>
</dbReference>
<dbReference type="Gene3D" id="3.20.20.140">
    <property type="entry name" value="Metal-dependent hydrolases"/>
    <property type="match status" value="1"/>
</dbReference>
<keyword evidence="1" id="KW-0456">Lyase</keyword>
<evidence type="ECO:0000256" key="1">
    <source>
        <dbReference type="ARBA" id="ARBA00023239"/>
    </source>
</evidence>
<evidence type="ECO:0000313" key="3">
    <source>
        <dbReference type="EMBL" id="VAX03701.1"/>
    </source>
</evidence>
<dbReference type="SUPFAM" id="SSF51556">
    <property type="entry name" value="Metallo-dependent hydrolases"/>
    <property type="match status" value="1"/>
</dbReference>
<evidence type="ECO:0000259" key="2">
    <source>
        <dbReference type="Pfam" id="PF04909"/>
    </source>
</evidence>
<dbReference type="GO" id="GO:0016787">
    <property type="term" value="F:hydrolase activity"/>
    <property type="evidence" value="ECO:0007669"/>
    <property type="project" value="InterPro"/>
</dbReference>
<accession>A0A3B1APS0</accession>
<dbReference type="Pfam" id="PF04909">
    <property type="entry name" value="Amidohydro_2"/>
    <property type="match status" value="1"/>
</dbReference>
<dbReference type="GO" id="GO:0019748">
    <property type="term" value="P:secondary metabolic process"/>
    <property type="evidence" value="ECO:0007669"/>
    <property type="project" value="TreeGrafter"/>
</dbReference>
<protein>
    <recommendedName>
        <fullName evidence="2">Amidohydrolase-related domain-containing protein</fullName>
    </recommendedName>
</protein>
<dbReference type="AlphaFoldDB" id="A0A3B1APS0"/>
<sequence length="403" mass="46060">MSVGLTGCQYMPYEGFFNDCPESRLPESLANHELVKATWEGIDTRQVWDCHCHLIGVGDSNSGVWLNPDMQSLLHPLQLIQFKFYLNASCALLANTETIDEGAVQRLLDIHTDLPTGFRYMLLGFDYYRNHSGHIQREYSAFHTPNEYALRMAKAHPDQFEWIASIHPYREDAVRALQDAVDNHARAIKWLPSVMGINADDPKCDAFYAALVKYNLPLLAHVGDEHAVNSPAGQTYNNPLLFRRALDHGVRVIFAHCATLGESKDLDKGKHGPMVANLDLFARLMAEPRYENLALGDTAAITQVNRDRWKIEKIIESDEWHDRLLYGSDYPLPGVMPVFSPLNFVDWDMLPRNEAKILSDVRRYNPILFDLMLKRRMKVKGKRLKASVFESRRHFVTLPTILP</sequence>
<dbReference type="InterPro" id="IPR032465">
    <property type="entry name" value="ACMSD"/>
</dbReference>
<dbReference type="PANTHER" id="PTHR21240:SF28">
    <property type="entry name" value="ISO-OROTATE DECARBOXYLASE (EUROFUNG)"/>
    <property type="match status" value="1"/>
</dbReference>
<dbReference type="GO" id="GO:0016831">
    <property type="term" value="F:carboxy-lyase activity"/>
    <property type="evidence" value="ECO:0007669"/>
    <property type="project" value="InterPro"/>
</dbReference>
<organism evidence="3">
    <name type="scientific">hydrothermal vent metagenome</name>
    <dbReference type="NCBI Taxonomy" id="652676"/>
    <lineage>
        <taxon>unclassified sequences</taxon>
        <taxon>metagenomes</taxon>
        <taxon>ecological metagenomes</taxon>
    </lineage>
</organism>
<name>A0A3B1APS0_9ZZZZ</name>
<dbReference type="InterPro" id="IPR006680">
    <property type="entry name" value="Amidohydro-rel"/>
</dbReference>
<proteinExistence type="predicted"/>
<dbReference type="InterPro" id="IPR032466">
    <property type="entry name" value="Metal_Hydrolase"/>
</dbReference>
<reference evidence="3" key="1">
    <citation type="submission" date="2018-06" db="EMBL/GenBank/DDBJ databases">
        <authorList>
            <person name="Zhirakovskaya E."/>
        </authorList>
    </citation>
    <scope>NUCLEOTIDE SEQUENCE</scope>
</reference>
<gene>
    <name evidence="3" type="ORF">MNBD_GAMMA20-2135</name>
</gene>
<feature type="domain" description="Amidohydrolase-related" evidence="2">
    <location>
        <begin position="133"/>
        <end position="333"/>
    </location>
</feature>